<organism evidence="2 3">
    <name type="scientific">Nesidiocoris tenuis</name>
    <dbReference type="NCBI Taxonomy" id="355587"/>
    <lineage>
        <taxon>Eukaryota</taxon>
        <taxon>Metazoa</taxon>
        <taxon>Ecdysozoa</taxon>
        <taxon>Arthropoda</taxon>
        <taxon>Hexapoda</taxon>
        <taxon>Insecta</taxon>
        <taxon>Pterygota</taxon>
        <taxon>Neoptera</taxon>
        <taxon>Paraneoptera</taxon>
        <taxon>Hemiptera</taxon>
        <taxon>Heteroptera</taxon>
        <taxon>Panheteroptera</taxon>
        <taxon>Cimicomorpha</taxon>
        <taxon>Miridae</taxon>
        <taxon>Dicyphina</taxon>
        <taxon>Nesidiocoris</taxon>
    </lineage>
</organism>
<dbReference type="EMBL" id="CADCXU010015098">
    <property type="protein sequence ID" value="CAB0004547.1"/>
    <property type="molecule type" value="Genomic_DNA"/>
</dbReference>
<feature type="region of interest" description="Disordered" evidence="1">
    <location>
        <begin position="49"/>
        <end position="88"/>
    </location>
</feature>
<reference evidence="2 3" key="1">
    <citation type="submission" date="2020-02" db="EMBL/GenBank/DDBJ databases">
        <authorList>
            <person name="Ferguson B K."/>
        </authorList>
    </citation>
    <scope>NUCLEOTIDE SEQUENCE [LARGE SCALE GENOMIC DNA]</scope>
</reference>
<dbReference type="Proteomes" id="UP000479000">
    <property type="component" value="Unassembled WGS sequence"/>
</dbReference>
<feature type="compositionally biased region" description="Polar residues" evidence="1">
    <location>
        <begin position="51"/>
        <end position="63"/>
    </location>
</feature>
<dbReference type="AlphaFoldDB" id="A0A6H5GKM1"/>
<protein>
    <submittedName>
        <fullName evidence="2">Uncharacterized protein</fullName>
    </submittedName>
</protein>
<name>A0A6H5GKM1_9HEMI</name>
<evidence type="ECO:0000313" key="3">
    <source>
        <dbReference type="Proteomes" id="UP000479000"/>
    </source>
</evidence>
<evidence type="ECO:0000313" key="2">
    <source>
        <dbReference type="EMBL" id="CAB0004547.1"/>
    </source>
</evidence>
<accession>A0A6H5GKM1</accession>
<sequence length="107" mass="11961">MVRTVSSMFQRLGGVLPVFPKEEPVSALLGDEMINYRQQRIIVHRAINRPGSYTGNGQENTAQKVKKRPLQDMTVSSTGREMKGPGPYKVELFYRVPAPQQSSKPGD</sequence>
<proteinExistence type="predicted"/>
<evidence type="ECO:0000256" key="1">
    <source>
        <dbReference type="SAM" id="MobiDB-lite"/>
    </source>
</evidence>
<keyword evidence="3" id="KW-1185">Reference proteome</keyword>
<gene>
    <name evidence="2" type="ORF">NTEN_LOCUS10024</name>
</gene>